<comment type="caution">
    <text evidence="2">The sequence shown here is derived from an EMBL/GenBank/DDBJ whole genome shotgun (WGS) entry which is preliminary data.</text>
</comment>
<dbReference type="EMBL" id="VDDA01000012">
    <property type="protein sequence ID" value="TNC10417.1"/>
    <property type="molecule type" value="Genomic_DNA"/>
</dbReference>
<keyword evidence="3" id="KW-1185">Reference proteome</keyword>
<name>A0A5C4LD09_9HYPH</name>
<gene>
    <name evidence="2" type="ORF">FF100_22355</name>
</gene>
<dbReference type="RefSeq" id="WP_139037976.1">
    <property type="nucleotide sequence ID" value="NZ_VDDA01000012.1"/>
</dbReference>
<protein>
    <submittedName>
        <fullName evidence="2">Uncharacterized protein</fullName>
    </submittedName>
</protein>
<accession>A0A5C4LD09</accession>
<evidence type="ECO:0000313" key="3">
    <source>
        <dbReference type="Proteomes" id="UP000305267"/>
    </source>
</evidence>
<evidence type="ECO:0000256" key="1">
    <source>
        <dbReference type="SAM" id="Coils"/>
    </source>
</evidence>
<proteinExistence type="predicted"/>
<evidence type="ECO:0000313" key="2">
    <source>
        <dbReference type="EMBL" id="TNC10417.1"/>
    </source>
</evidence>
<dbReference type="AlphaFoldDB" id="A0A5C4LD09"/>
<sequence length="154" mass="16520">MAWAPFPTLHPIPQPWQPAWRATRPGWLPESARQAARQLAAVLEEKRAILAAAETEVATAKREVVRVVAEAIAIRGEEAERVHHRAKVASNIVHGILQAGTTGYQPQVLPTTAKLGAGGGMGMPAVGSDAERQEHTALWSDLMRRLDGDASAAL</sequence>
<reference evidence="2 3" key="1">
    <citation type="submission" date="2019-06" db="EMBL/GenBank/DDBJ databases">
        <title>Genome of Methylobacterium sp. 17Sr1-39.</title>
        <authorList>
            <person name="Seo T."/>
        </authorList>
    </citation>
    <scope>NUCLEOTIDE SEQUENCE [LARGE SCALE GENOMIC DNA]</scope>
    <source>
        <strain evidence="2 3">17Sr1-39</strain>
    </source>
</reference>
<keyword evidence="1" id="KW-0175">Coiled coil</keyword>
<dbReference type="Proteomes" id="UP000305267">
    <property type="component" value="Unassembled WGS sequence"/>
</dbReference>
<feature type="coiled-coil region" evidence="1">
    <location>
        <begin position="36"/>
        <end position="70"/>
    </location>
</feature>
<organism evidence="2 3">
    <name type="scientific">Methylobacterium terricola</name>
    <dbReference type="NCBI Taxonomy" id="2583531"/>
    <lineage>
        <taxon>Bacteria</taxon>
        <taxon>Pseudomonadati</taxon>
        <taxon>Pseudomonadota</taxon>
        <taxon>Alphaproteobacteria</taxon>
        <taxon>Hyphomicrobiales</taxon>
        <taxon>Methylobacteriaceae</taxon>
        <taxon>Methylobacterium</taxon>
    </lineage>
</organism>